<dbReference type="SMART" id="SM00028">
    <property type="entry name" value="TPR"/>
    <property type="match status" value="2"/>
</dbReference>
<dbReference type="Proteomes" id="UP000288716">
    <property type="component" value="Unassembled WGS sequence"/>
</dbReference>
<comment type="caution">
    <text evidence="1">The sequence shown here is derived from an EMBL/GenBank/DDBJ whole genome shotgun (WGS) entry which is preliminary data.</text>
</comment>
<evidence type="ECO:0000313" key="2">
    <source>
        <dbReference type="Proteomes" id="UP000288716"/>
    </source>
</evidence>
<feature type="non-terminal residue" evidence="1">
    <location>
        <position position="93"/>
    </location>
</feature>
<protein>
    <submittedName>
        <fullName evidence="1">Uncharacterized protein</fullName>
    </submittedName>
</protein>
<name>A0A443S0L3_9ACAR</name>
<reference evidence="1 2" key="1">
    <citation type="journal article" date="2018" name="Gigascience">
        <title>Genomes of trombidid mites reveal novel predicted allergens and laterally-transferred genes associated with secondary metabolism.</title>
        <authorList>
            <person name="Dong X."/>
            <person name="Chaisiri K."/>
            <person name="Xia D."/>
            <person name="Armstrong S.D."/>
            <person name="Fang Y."/>
            <person name="Donnelly M.J."/>
            <person name="Kadowaki T."/>
            <person name="McGarry J.W."/>
            <person name="Darby A.C."/>
            <person name="Makepeace B.L."/>
        </authorList>
    </citation>
    <scope>NUCLEOTIDE SEQUENCE [LARGE SCALE GENOMIC DNA]</scope>
    <source>
        <strain evidence="1">UoL-UT</strain>
    </source>
</reference>
<proteinExistence type="predicted"/>
<dbReference type="InterPro" id="IPR011990">
    <property type="entry name" value="TPR-like_helical_dom_sf"/>
</dbReference>
<organism evidence="1 2">
    <name type="scientific">Leptotrombidium deliense</name>
    <dbReference type="NCBI Taxonomy" id="299467"/>
    <lineage>
        <taxon>Eukaryota</taxon>
        <taxon>Metazoa</taxon>
        <taxon>Ecdysozoa</taxon>
        <taxon>Arthropoda</taxon>
        <taxon>Chelicerata</taxon>
        <taxon>Arachnida</taxon>
        <taxon>Acari</taxon>
        <taxon>Acariformes</taxon>
        <taxon>Trombidiformes</taxon>
        <taxon>Prostigmata</taxon>
        <taxon>Anystina</taxon>
        <taxon>Parasitengona</taxon>
        <taxon>Trombiculoidea</taxon>
        <taxon>Trombiculidae</taxon>
        <taxon>Leptotrombidium</taxon>
    </lineage>
</organism>
<accession>A0A443S0L3</accession>
<evidence type="ECO:0000313" key="1">
    <source>
        <dbReference type="EMBL" id="RWS21065.1"/>
    </source>
</evidence>
<dbReference type="VEuPathDB" id="VectorBase:LDEU010975"/>
<dbReference type="EMBL" id="NCKV01013846">
    <property type="protein sequence ID" value="RWS21065.1"/>
    <property type="molecule type" value="Genomic_DNA"/>
</dbReference>
<dbReference type="SUPFAM" id="SSF48452">
    <property type="entry name" value="TPR-like"/>
    <property type="match status" value="1"/>
</dbReference>
<gene>
    <name evidence="1" type="ORF">B4U80_14186</name>
</gene>
<dbReference type="OrthoDB" id="1658288at2759"/>
<sequence>MSDSECSEDSKIEERRKIAIRCNEEGCRLLEKNKNEEARRLFKLAIEFSPNSFEYHYNSALTFYKLNRLDESIEATLKCIELEPEVVIGYMLK</sequence>
<dbReference type="Pfam" id="PF13414">
    <property type="entry name" value="TPR_11"/>
    <property type="match status" value="1"/>
</dbReference>
<dbReference type="AlphaFoldDB" id="A0A443S0L3"/>
<dbReference type="InterPro" id="IPR019734">
    <property type="entry name" value="TPR_rpt"/>
</dbReference>
<dbReference type="Gene3D" id="1.25.40.10">
    <property type="entry name" value="Tetratricopeptide repeat domain"/>
    <property type="match status" value="1"/>
</dbReference>
<keyword evidence="2" id="KW-1185">Reference proteome</keyword>